<reference evidence="3" key="3">
    <citation type="submission" date="2023-04" db="EMBL/GenBank/DDBJ databases">
        <authorList>
            <person name="Wang Y."/>
        </authorList>
    </citation>
    <scope>NUCLEOTIDE SEQUENCE</scope>
    <source>
        <strain evidence="3">ZW18</strain>
    </source>
</reference>
<organism evidence="3 5">
    <name type="scientific">Lactobacillus kefiranofaciens</name>
    <dbReference type="NCBI Taxonomy" id="267818"/>
    <lineage>
        <taxon>Bacteria</taxon>
        <taxon>Bacillati</taxon>
        <taxon>Bacillota</taxon>
        <taxon>Bacilli</taxon>
        <taxon>Lactobacillales</taxon>
        <taxon>Lactobacillaceae</taxon>
        <taxon>Lactobacillus</taxon>
    </lineage>
</organism>
<evidence type="ECO:0000313" key="3">
    <source>
        <dbReference type="EMBL" id="WGO86329.1"/>
    </source>
</evidence>
<keyword evidence="4" id="KW-1185">Reference proteome</keyword>
<feature type="region of interest" description="Disordered" evidence="1">
    <location>
        <begin position="54"/>
        <end position="76"/>
    </location>
</feature>
<evidence type="ECO:0000313" key="2">
    <source>
        <dbReference type="EMBL" id="SDA73797.1"/>
    </source>
</evidence>
<dbReference type="AlphaFoldDB" id="A0AAX3UFF6"/>
<accession>A0AAX3UFF6</accession>
<dbReference type="GeneID" id="72686983"/>
<name>A0AAX3UFF6_9LACO</name>
<protein>
    <submittedName>
        <fullName evidence="3">Uncharacterized protein</fullName>
    </submittedName>
</protein>
<sequence length="76" mass="8577">MKKLVIGLSLSTLAVGLAAIAKKMMDKKYGDEDLNDQEIPAQIDTEEDYLKDDEDLEESENLKADAINQPYEPIKY</sequence>
<evidence type="ECO:0000256" key="1">
    <source>
        <dbReference type="SAM" id="MobiDB-lite"/>
    </source>
</evidence>
<proteinExistence type="predicted"/>
<dbReference type="RefSeq" id="WP_013854150.1">
    <property type="nucleotide sequence ID" value="NZ_CP061341.1"/>
</dbReference>
<dbReference type="Proteomes" id="UP000181860">
    <property type="component" value="Unassembled WGS sequence"/>
</dbReference>
<evidence type="ECO:0000313" key="4">
    <source>
        <dbReference type="Proteomes" id="UP000181860"/>
    </source>
</evidence>
<dbReference type="EMBL" id="FMXC01000073">
    <property type="protein sequence ID" value="SDA73797.1"/>
    <property type="molecule type" value="Genomic_DNA"/>
</dbReference>
<dbReference type="EMBL" id="CP123735">
    <property type="protein sequence ID" value="WGO86329.1"/>
    <property type="molecule type" value="Genomic_DNA"/>
</dbReference>
<reference evidence="2 4" key="1">
    <citation type="submission" date="2016-10" db="EMBL/GenBank/DDBJ databases">
        <authorList>
            <person name="Varghese N."/>
            <person name="Submissions S."/>
        </authorList>
    </citation>
    <scope>NUCLEOTIDE SEQUENCE [LARGE SCALE GENOMIC DNA]</scope>
    <source>
        <strain evidence="2 4">ATCC 43761</strain>
    </source>
</reference>
<evidence type="ECO:0000313" key="5">
    <source>
        <dbReference type="Proteomes" id="UP001242513"/>
    </source>
</evidence>
<dbReference type="Proteomes" id="UP001242513">
    <property type="component" value="Chromosome"/>
</dbReference>
<reference evidence="3" key="2">
    <citation type="journal article" date="2022" name="Food Funct.">
        <title>Lactobacillus kefiranofaciens ZW18 from Kefir enhances the anti-tumor effect of anti-programmed cell death 1 (PD-1) immunotherapy by modulating the gut microbiota.</title>
        <authorList>
            <person name="Zhao J."/>
            <person name="Wang Y."/>
            <person name="Wang J."/>
            <person name="Lv M."/>
            <person name="Zhou C."/>
            <person name="Jia L."/>
            <person name="Geng W."/>
        </authorList>
    </citation>
    <scope>NUCLEOTIDE SEQUENCE</scope>
    <source>
        <strain evidence="3">ZW18</strain>
    </source>
</reference>
<gene>
    <name evidence="3" type="ORF">QEJ78_02265</name>
    <name evidence="2" type="ORF">SAMN02983011_02467</name>
</gene>